<feature type="region of interest" description="Disordered" evidence="1">
    <location>
        <begin position="113"/>
        <end position="171"/>
    </location>
</feature>
<evidence type="ECO:0000313" key="3">
    <source>
        <dbReference type="Proteomes" id="UP000053424"/>
    </source>
</evidence>
<dbReference type="Proteomes" id="UP000053424">
    <property type="component" value="Unassembled WGS sequence"/>
</dbReference>
<dbReference type="EMBL" id="KN831781">
    <property type="protein sequence ID" value="KIM41097.1"/>
    <property type="molecule type" value="Genomic_DNA"/>
</dbReference>
<reference evidence="2 3" key="1">
    <citation type="submission" date="2014-04" db="EMBL/GenBank/DDBJ databases">
        <authorList>
            <consortium name="DOE Joint Genome Institute"/>
            <person name="Kuo A."/>
            <person name="Gay G."/>
            <person name="Dore J."/>
            <person name="Kohler A."/>
            <person name="Nagy L.G."/>
            <person name="Floudas D."/>
            <person name="Copeland A."/>
            <person name="Barry K.W."/>
            <person name="Cichocki N."/>
            <person name="Veneault-Fourrey C."/>
            <person name="LaButti K."/>
            <person name="Lindquist E.A."/>
            <person name="Lipzen A."/>
            <person name="Lundell T."/>
            <person name="Morin E."/>
            <person name="Murat C."/>
            <person name="Sun H."/>
            <person name="Tunlid A."/>
            <person name="Henrissat B."/>
            <person name="Grigoriev I.V."/>
            <person name="Hibbett D.S."/>
            <person name="Martin F."/>
            <person name="Nordberg H.P."/>
            <person name="Cantor M.N."/>
            <person name="Hua S.X."/>
        </authorList>
    </citation>
    <scope>NUCLEOTIDE SEQUENCE [LARGE SCALE GENOMIC DNA]</scope>
    <source>
        <strain evidence="3">h7</strain>
    </source>
</reference>
<feature type="compositionally biased region" description="Polar residues" evidence="1">
    <location>
        <begin position="131"/>
        <end position="161"/>
    </location>
</feature>
<gene>
    <name evidence="2" type="ORF">M413DRAFT_72368</name>
</gene>
<dbReference type="OrthoDB" id="3269417at2759"/>
<organism evidence="2 3">
    <name type="scientific">Hebeloma cylindrosporum</name>
    <dbReference type="NCBI Taxonomy" id="76867"/>
    <lineage>
        <taxon>Eukaryota</taxon>
        <taxon>Fungi</taxon>
        <taxon>Dikarya</taxon>
        <taxon>Basidiomycota</taxon>
        <taxon>Agaricomycotina</taxon>
        <taxon>Agaricomycetes</taxon>
        <taxon>Agaricomycetidae</taxon>
        <taxon>Agaricales</taxon>
        <taxon>Agaricineae</taxon>
        <taxon>Hymenogastraceae</taxon>
        <taxon>Hebeloma</taxon>
    </lineage>
</organism>
<protein>
    <submittedName>
        <fullName evidence="2">Uncharacterized protein</fullName>
    </submittedName>
</protein>
<evidence type="ECO:0000256" key="1">
    <source>
        <dbReference type="SAM" id="MobiDB-lite"/>
    </source>
</evidence>
<sequence length="225" mass="25180">MVSYRAISTFGHGTIRNFAANSSEMKKLAARDFEDLLQCSIPAFEGLLEEPHNRRLMKLLYRTAEWHPLAKLRKHSDSTLVLLDELTTEFGKLIRQFRDLSCTQFKTVELPRETAARKRKQTRKQAATHDAPQSGQPASNSATNPSEAVSGITQNSTSATVGSEPHAPKKSGTRAKVLNLFTVKLHFLGDYVRHIRLFGTTDSYSTQLVPELMLSIQLDSLILLL</sequence>
<keyword evidence="3" id="KW-1185">Reference proteome</keyword>
<dbReference type="AlphaFoldDB" id="A0A0C2YJB3"/>
<dbReference type="STRING" id="686832.A0A0C2YJB3"/>
<evidence type="ECO:0000313" key="2">
    <source>
        <dbReference type="EMBL" id="KIM41097.1"/>
    </source>
</evidence>
<accession>A0A0C2YJB3</accession>
<dbReference type="HOGENOM" id="CLU_101491_0_0_1"/>
<proteinExistence type="predicted"/>
<name>A0A0C2YJB3_HEBCY</name>
<reference evidence="3" key="2">
    <citation type="submission" date="2015-01" db="EMBL/GenBank/DDBJ databases">
        <title>Evolutionary Origins and Diversification of the Mycorrhizal Mutualists.</title>
        <authorList>
            <consortium name="DOE Joint Genome Institute"/>
            <consortium name="Mycorrhizal Genomics Consortium"/>
            <person name="Kohler A."/>
            <person name="Kuo A."/>
            <person name="Nagy L.G."/>
            <person name="Floudas D."/>
            <person name="Copeland A."/>
            <person name="Barry K.W."/>
            <person name="Cichocki N."/>
            <person name="Veneault-Fourrey C."/>
            <person name="LaButti K."/>
            <person name="Lindquist E.A."/>
            <person name="Lipzen A."/>
            <person name="Lundell T."/>
            <person name="Morin E."/>
            <person name="Murat C."/>
            <person name="Riley R."/>
            <person name="Ohm R."/>
            <person name="Sun H."/>
            <person name="Tunlid A."/>
            <person name="Henrissat B."/>
            <person name="Grigoriev I.V."/>
            <person name="Hibbett D.S."/>
            <person name="Martin F."/>
        </authorList>
    </citation>
    <scope>NUCLEOTIDE SEQUENCE [LARGE SCALE GENOMIC DNA]</scope>
    <source>
        <strain evidence="3">h7</strain>
    </source>
</reference>